<proteinExistence type="predicted"/>
<evidence type="ECO:0000256" key="1">
    <source>
        <dbReference type="SAM" id="MobiDB-lite"/>
    </source>
</evidence>
<feature type="compositionally biased region" description="Polar residues" evidence="1">
    <location>
        <begin position="426"/>
        <end position="444"/>
    </location>
</feature>
<keyword evidence="3" id="KW-1185">Reference proteome</keyword>
<dbReference type="OrthoDB" id="72011at2759"/>
<dbReference type="EMBL" id="BSXW01000189">
    <property type="protein sequence ID" value="GMF14269.1"/>
    <property type="molecule type" value="Genomic_DNA"/>
</dbReference>
<evidence type="ECO:0000313" key="2">
    <source>
        <dbReference type="EMBL" id="GMF14269.1"/>
    </source>
</evidence>
<accession>A0A9W6THD3</accession>
<feature type="region of interest" description="Disordered" evidence="1">
    <location>
        <begin position="425"/>
        <end position="450"/>
    </location>
</feature>
<reference evidence="2" key="1">
    <citation type="submission" date="2023-04" db="EMBL/GenBank/DDBJ databases">
        <title>Phytophthora lilii NBRC 32176.</title>
        <authorList>
            <person name="Ichikawa N."/>
            <person name="Sato H."/>
            <person name="Tonouchi N."/>
        </authorList>
    </citation>
    <scope>NUCLEOTIDE SEQUENCE</scope>
    <source>
        <strain evidence="2">NBRC 32176</strain>
    </source>
</reference>
<evidence type="ECO:0000313" key="3">
    <source>
        <dbReference type="Proteomes" id="UP001165083"/>
    </source>
</evidence>
<dbReference type="Gene3D" id="2.60.120.10">
    <property type="entry name" value="Jelly Rolls"/>
    <property type="match status" value="1"/>
</dbReference>
<dbReference type="Proteomes" id="UP001165083">
    <property type="component" value="Unassembled WGS sequence"/>
</dbReference>
<dbReference type="InterPro" id="IPR018490">
    <property type="entry name" value="cNMP-bd_dom_sf"/>
</dbReference>
<protein>
    <submittedName>
        <fullName evidence="2">Unnamed protein product</fullName>
    </submittedName>
</protein>
<comment type="caution">
    <text evidence="2">The sequence shown here is derived from an EMBL/GenBank/DDBJ whole genome shotgun (WGS) entry which is preliminary data.</text>
</comment>
<organism evidence="2 3">
    <name type="scientific">Phytophthora lilii</name>
    <dbReference type="NCBI Taxonomy" id="2077276"/>
    <lineage>
        <taxon>Eukaryota</taxon>
        <taxon>Sar</taxon>
        <taxon>Stramenopiles</taxon>
        <taxon>Oomycota</taxon>
        <taxon>Peronosporomycetes</taxon>
        <taxon>Peronosporales</taxon>
        <taxon>Peronosporaceae</taxon>
        <taxon>Phytophthora</taxon>
    </lineage>
</organism>
<gene>
    <name evidence="2" type="ORF">Plil01_000464500</name>
</gene>
<dbReference type="SUPFAM" id="SSF51206">
    <property type="entry name" value="cAMP-binding domain-like"/>
    <property type="match status" value="1"/>
</dbReference>
<feature type="region of interest" description="Disordered" evidence="1">
    <location>
        <begin position="1"/>
        <end position="44"/>
    </location>
</feature>
<feature type="compositionally biased region" description="Low complexity" evidence="1">
    <location>
        <begin position="28"/>
        <end position="44"/>
    </location>
</feature>
<feature type="compositionally biased region" description="Low complexity" evidence="1">
    <location>
        <begin position="1"/>
        <end position="20"/>
    </location>
</feature>
<dbReference type="AlphaFoldDB" id="A0A9W6THD3"/>
<sequence length="470" mass="51673">MTPRPVTTPVPTRTSSTTVPGLNVRPVSGSATASPSSRSSGRPFSASNLSASIANARFKSFQVQHDILGRNPILAAIAQEIPWKNLFDLFLLKFFAVGDELWAQGEHPHELAFVLCGGFMARCMEEITPPTDVVDIFENEKPKARILAEKMVKPGGSLAAFSVLKGTPLPYGIVTARFKSILLSLPSQRFKSVMRQLKPATQDLVEQLIYENQQKLMESLGLPFRVRRDPRVNTAPASFKQPEMAGRPKKRIPASLVDRLLGATEKHEKTALMKRSASTSAVADGTPSWASLQVAKPMEYEVNSSLLILHQSSSTGKLHLPSSTTSKTALLRLPNQSAVASQIAKKHTQRRLDSIKLPAQTEAFPPRHLTEQRELLEKNGGGKCMEMVEQLLGKQLAKRMAADVVPKERVGRLLKPLKKPAMILNTAHSSSNNTRKPQEHSTGPQRGRRVLVANRSEHFRDASLEVVTDC</sequence>
<dbReference type="InterPro" id="IPR014710">
    <property type="entry name" value="RmlC-like_jellyroll"/>
</dbReference>
<name>A0A9W6THD3_9STRA</name>